<dbReference type="Proteomes" id="UP000660262">
    <property type="component" value="Unassembled WGS sequence"/>
</dbReference>
<accession>A0A830HDJ6</accession>
<dbReference type="AlphaFoldDB" id="A0A830HDJ6"/>
<evidence type="ECO:0000313" key="2">
    <source>
        <dbReference type="EMBL" id="GHP05134.1"/>
    </source>
</evidence>
<gene>
    <name evidence="2" type="ORF">PPROV_000388700</name>
</gene>
<evidence type="ECO:0000313" key="3">
    <source>
        <dbReference type="Proteomes" id="UP000660262"/>
    </source>
</evidence>
<keyword evidence="3" id="KW-1185">Reference proteome</keyword>
<sequence length="289" mass="30222">MARPGYRTESSAPLTAEEEERLVAVAEKTLAATGLGPVQTKEAFFASLRLDSNGKPLSDGKDMPNDVREAARIHGDELDVEPGEWYDGIPGAPGTRRIAAADATAALGADDDDDDLVEEKIASGDSGSGFCLESPRMAKLDNFVDDEGEDNCSALPPWLASATDATYPGEVVANAAAADAKAALGDDDDDDNDDDVVIVGSDNSKVKGAAPDVEVADEESHPVEPSSDRQAPTVGVLPDIALQNNVAETSTPDEVDAVEVFALDPAFDYDAPIKLTPKSVVTADPSTWH</sequence>
<comment type="caution">
    <text evidence="2">The sequence shown here is derived from an EMBL/GenBank/DDBJ whole genome shotgun (WGS) entry which is preliminary data.</text>
</comment>
<name>A0A830HDJ6_9CHLO</name>
<proteinExistence type="predicted"/>
<organism evidence="2 3">
    <name type="scientific">Pycnococcus provasolii</name>
    <dbReference type="NCBI Taxonomy" id="41880"/>
    <lineage>
        <taxon>Eukaryota</taxon>
        <taxon>Viridiplantae</taxon>
        <taxon>Chlorophyta</taxon>
        <taxon>Pseudoscourfieldiophyceae</taxon>
        <taxon>Pseudoscourfieldiales</taxon>
        <taxon>Pycnococcaceae</taxon>
        <taxon>Pycnococcus</taxon>
    </lineage>
</organism>
<reference evidence="2" key="1">
    <citation type="submission" date="2020-10" db="EMBL/GenBank/DDBJ databases">
        <title>Unveiling of a novel bifunctional photoreceptor, Dualchrome1, isolated from a cosmopolitan green alga.</title>
        <authorList>
            <person name="Suzuki S."/>
            <person name="Kawachi M."/>
        </authorList>
    </citation>
    <scope>NUCLEOTIDE SEQUENCE</scope>
    <source>
        <strain evidence="2">NIES 2893</strain>
    </source>
</reference>
<evidence type="ECO:0000256" key="1">
    <source>
        <dbReference type="SAM" id="MobiDB-lite"/>
    </source>
</evidence>
<feature type="region of interest" description="Disordered" evidence="1">
    <location>
        <begin position="179"/>
        <end position="236"/>
    </location>
</feature>
<protein>
    <submittedName>
        <fullName evidence="2">Uncharacterized protein</fullName>
    </submittedName>
</protein>
<dbReference type="EMBL" id="BNJQ01000009">
    <property type="protein sequence ID" value="GHP05134.1"/>
    <property type="molecule type" value="Genomic_DNA"/>
</dbReference>
<feature type="compositionally biased region" description="Acidic residues" evidence="1">
    <location>
        <begin position="185"/>
        <end position="196"/>
    </location>
</feature>